<evidence type="ECO:0000256" key="1">
    <source>
        <dbReference type="ARBA" id="ARBA00004613"/>
    </source>
</evidence>
<dbReference type="InterPro" id="IPR051398">
    <property type="entry name" value="Polysacch_Deacetylase"/>
</dbReference>
<comment type="caution">
    <text evidence="4">The sequence shown here is derived from an EMBL/GenBank/DDBJ whole genome shotgun (WGS) entry which is preliminary data.</text>
</comment>
<comment type="subcellular location">
    <subcellularLocation>
        <location evidence="1">Secreted</location>
    </subcellularLocation>
</comment>
<dbReference type="InterPro" id="IPR002509">
    <property type="entry name" value="NODB_dom"/>
</dbReference>
<accession>A0ABR7WRF5</accession>
<dbReference type="InterPro" id="IPR011330">
    <property type="entry name" value="Glyco_hydro/deAcase_b/a-brl"/>
</dbReference>
<keyword evidence="5" id="KW-1185">Reference proteome</keyword>
<name>A0ABR7WRF5_9SPHI</name>
<sequence length="333" mass="37718">MSVLEKIITKTSRKARYIQGDISHFIGADKSYYEGARGSRILAYHGICQNEPTKFNTLFVTRQTFEDHLSYYKRYFNLVSMDDYYMQRFSETKFNICLTFDDGFANNYAYALPLLHKYQIPATFFVTAANAAGYDILWNDMLSIAGKYGPAALTFKDQTYHKNNNRHYVDAEGISLNIKLRQCGFCEKAELMRLLDKLCPFRKNGQHQDYWLQMTAEQIKQMAASPYVTIGSHGYYHNDLAGITAAEAAKELAQSKQYLESVTGKAVNSIAFPYGSYNQAVVNAAKACGYTQLLATDYNSPGDGAEPAMRERLTINPFISTPNQMHANVRGTY</sequence>
<dbReference type="Proteomes" id="UP000606600">
    <property type="component" value="Unassembled WGS sequence"/>
</dbReference>
<reference evidence="4 5" key="1">
    <citation type="submission" date="2020-09" db="EMBL/GenBank/DDBJ databases">
        <title>Novel species of Mucilaginibacter isolated from a glacier on the Tibetan Plateau.</title>
        <authorList>
            <person name="Liu Q."/>
            <person name="Xin Y.-H."/>
        </authorList>
    </citation>
    <scope>NUCLEOTIDE SEQUENCE [LARGE SCALE GENOMIC DNA]</scope>
    <source>
        <strain evidence="4 5">ZT4R22</strain>
    </source>
</reference>
<evidence type="ECO:0000313" key="5">
    <source>
        <dbReference type="Proteomes" id="UP000606600"/>
    </source>
</evidence>
<dbReference type="SUPFAM" id="SSF88713">
    <property type="entry name" value="Glycoside hydrolase/deacetylase"/>
    <property type="match status" value="1"/>
</dbReference>
<feature type="domain" description="NodB homology" evidence="3">
    <location>
        <begin position="94"/>
        <end position="333"/>
    </location>
</feature>
<evidence type="ECO:0000259" key="3">
    <source>
        <dbReference type="PROSITE" id="PS51677"/>
    </source>
</evidence>
<evidence type="ECO:0000313" key="4">
    <source>
        <dbReference type="EMBL" id="MBD1364885.1"/>
    </source>
</evidence>
<evidence type="ECO:0000256" key="2">
    <source>
        <dbReference type="ARBA" id="ARBA00022729"/>
    </source>
</evidence>
<organism evidence="4 5">
    <name type="scientific">Mucilaginibacter pankratovii</name>
    <dbReference type="NCBI Taxonomy" id="2772110"/>
    <lineage>
        <taxon>Bacteria</taxon>
        <taxon>Pseudomonadati</taxon>
        <taxon>Bacteroidota</taxon>
        <taxon>Sphingobacteriia</taxon>
        <taxon>Sphingobacteriales</taxon>
        <taxon>Sphingobacteriaceae</taxon>
        <taxon>Mucilaginibacter</taxon>
    </lineage>
</organism>
<dbReference type="Pfam" id="PF01522">
    <property type="entry name" value="Polysacc_deac_1"/>
    <property type="match status" value="2"/>
</dbReference>
<proteinExistence type="predicted"/>
<dbReference type="PANTHER" id="PTHR34216">
    <property type="match status" value="1"/>
</dbReference>
<dbReference type="CDD" id="cd10918">
    <property type="entry name" value="CE4_NodB_like_5s_6s"/>
    <property type="match status" value="1"/>
</dbReference>
<protein>
    <submittedName>
        <fullName evidence="4">Polysaccharide deacetylase family protein</fullName>
    </submittedName>
</protein>
<keyword evidence="2" id="KW-0732">Signal</keyword>
<gene>
    <name evidence="4" type="ORF">IDJ77_13770</name>
</gene>
<dbReference type="EMBL" id="JACWMY010000006">
    <property type="protein sequence ID" value="MBD1364885.1"/>
    <property type="molecule type" value="Genomic_DNA"/>
</dbReference>
<dbReference type="PANTHER" id="PTHR34216:SF3">
    <property type="entry name" value="POLY-BETA-1,6-N-ACETYL-D-GLUCOSAMINE N-DEACETYLASE"/>
    <property type="match status" value="1"/>
</dbReference>
<dbReference type="RefSeq" id="WP_191189541.1">
    <property type="nucleotide sequence ID" value="NZ_JACWMY010000006.1"/>
</dbReference>
<dbReference type="PROSITE" id="PS51677">
    <property type="entry name" value="NODB"/>
    <property type="match status" value="1"/>
</dbReference>
<dbReference type="Gene3D" id="3.20.20.370">
    <property type="entry name" value="Glycoside hydrolase/deacetylase"/>
    <property type="match status" value="1"/>
</dbReference>